<evidence type="ECO:0000313" key="1">
    <source>
        <dbReference type="EMBL" id="KAK3079181.1"/>
    </source>
</evidence>
<gene>
    <name evidence="1" type="ORF">LTS18_005540</name>
</gene>
<comment type="caution">
    <text evidence="1">The sequence shown here is derived from an EMBL/GenBank/DDBJ whole genome shotgun (WGS) entry which is preliminary data.</text>
</comment>
<dbReference type="EMBL" id="JAWDJW010001318">
    <property type="protein sequence ID" value="KAK3079181.1"/>
    <property type="molecule type" value="Genomic_DNA"/>
</dbReference>
<keyword evidence="2" id="KW-1185">Reference proteome</keyword>
<proteinExistence type="predicted"/>
<sequence>LGVEERRNGDIGACDGDKELVLTIVGLEGTLSVESVDDLLDKNRLLRDLLLEDGLLDDILGTIGVIAIIDVKVAIEGRLLDTNKLLEEGKTLEGGNIELSEITGVLEAGSALDEGLTEGTTALLEGRGRVDGDTILVRGRAAGVPIMSVSFAEPGALMKEV</sequence>
<protein>
    <submittedName>
        <fullName evidence="1">Uncharacterized protein</fullName>
    </submittedName>
</protein>
<reference evidence="1" key="1">
    <citation type="submission" date="2024-09" db="EMBL/GenBank/DDBJ databases">
        <title>Black Yeasts Isolated from many extreme environments.</title>
        <authorList>
            <person name="Coleine C."/>
            <person name="Stajich J.E."/>
            <person name="Selbmann L."/>
        </authorList>
    </citation>
    <scope>NUCLEOTIDE SEQUENCE</scope>
    <source>
        <strain evidence="1">CCFEE 5737</strain>
    </source>
</reference>
<organism evidence="1 2">
    <name type="scientific">Coniosporium uncinatum</name>
    <dbReference type="NCBI Taxonomy" id="93489"/>
    <lineage>
        <taxon>Eukaryota</taxon>
        <taxon>Fungi</taxon>
        <taxon>Dikarya</taxon>
        <taxon>Ascomycota</taxon>
        <taxon>Pezizomycotina</taxon>
        <taxon>Dothideomycetes</taxon>
        <taxon>Dothideomycetes incertae sedis</taxon>
        <taxon>Coniosporium</taxon>
    </lineage>
</organism>
<name>A0ACC3DRL7_9PEZI</name>
<feature type="non-terminal residue" evidence="1">
    <location>
        <position position="1"/>
    </location>
</feature>
<dbReference type="Proteomes" id="UP001186974">
    <property type="component" value="Unassembled WGS sequence"/>
</dbReference>
<evidence type="ECO:0000313" key="2">
    <source>
        <dbReference type="Proteomes" id="UP001186974"/>
    </source>
</evidence>
<accession>A0ACC3DRL7</accession>